<dbReference type="AlphaFoldDB" id="A0A9X2F460"/>
<proteinExistence type="predicted"/>
<dbReference type="Proteomes" id="UP001155182">
    <property type="component" value="Unassembled WGS sequence"/>
</dbReference>
<evidence type="ECO:0000313" key="4">
    <source>
        <dbReference type="Proteomes" id="UP001155182"/>
    </source>
</evidence>
<keyword evidence="1" id="KW-0732">Signal</keyword>
<gene>
    <name evidence="3" type="ORF">NF867_13680</name>
</gene>
<evidence type="ECO:0000256" key="1">
    <source>
        <dbReference type="SAM" id="SignalP"/>
    </source>
</evidence>
<comment type="caution">
    <text evidence="3">The sequence shown here is derived from an EMBL/GenBank/DDBJ whole genome shotgun (WGS) entry which is preliminary data.</text>
</comment>
<sequence length="208" mass="23727">MKTNLSFQKLLTILFIAASISFSSNAQELSKQEKDYALKLLKSTREKFLSEIKNLTPEQWNFKADSTRWSIAECAEHITVSEETLFGLVTKIMADSANADKQAEVKIKTDDLVKKIEDRSVKAKAPEMLKPTHRWKTEAELIAQFEADRQKTIDYVKNANSDLHTHLMQQPAFGYLDAYQWLVLLAAHSARHTAQIEEVKTLPGYPKN</sequence>
<evidence type="ECO:0000313" key="3">
    <source>
        <dbReference type="EMBL" id="MCO4293910.1"/>
    </source>
</evidence>
<dbReference type="InterPro" id="IPR024775">
    <property type="entry name" value="DinB-like"/>
</dbReference>
<dbReference type="Gene3D" id="1.20.120.450">
    <property type="entry name" value="dinb family like domain"/>
    <property type="match status" value="1"/>
</dbReference>
<dbReference type="RefSeq" id="WP_252588606.1">
    <property type="nucleotide sequence ID" value="NZ_JAMWYS010000046.1"/>
</dbReference>
<dbReference type="InterPro" id="IPR034660">
    <property type="entry name" value="DinB/YfiT-like"/>
</dbReference>
<dbReference type="EMBL" id="JAMWYS010000046">
    <property type="protein sequence ID" value="MCO4293910.1"/>
    <property type="molecule type" value="Genomic_DNA"/>
</dbReference>
<accession>A0A9X2F460</accession>
<organism evidence="3 4">
    <name type="scientific">Solitalea agri</name>
    <dbReference type="NCBI Taxonomy" id="2953739"/>
    <lineage>
        <taxon>Bacteria</taxon>
        <taxon>Pseudomonadati</taxon>
        <taxon>Bacteroidota</taxon>
        <taxon>Sphingobacteriia</taxon>
        <taxon>Sphingobacteriales</taxon>
        <taxon>Sphingobacteriaceae</taxon>
        <taxon>Solitalea</taxon>
    </lineage>
</organism>
<feature type="signal peptide" evidence="1">
    <location>
        <begin position="1"/>
        <end position="26"/>
    </location>
</feature>
<reference evidence="3" key="1">
    <citation type="submission" date="2022-06" db="EMBL/GenBank/DDBJ databases">
        <title>Solitalea sp. MAHUQ-68 isolated from rhizospheric soil.</title>
        <authorList>
            <person name="Huq M.A."/>
        </authorList>
    </citation>
    <scope>NUCLEOTIDE SEQUENCE</scope>
    <source>
        <strain evidence="3">MAHUQ-68</strain>
    </source>
</reference>
<protein>
    <submittedName>
        <fullName evidence="3">DinB family protein</fullName>
    </submittedName>
</protein>
<dbReference type="Pfam" id="PF12867">
    <property type="entry name" value="DinB_2"/>
    <property type="match status" value="1"/>
</dbReference>
<dbReference type="SUPFAM" id="SSF109854">
    <property type="entry name" value="DinB/YfiT-like putative metalloenzymes"/>
    <property type="match status" value="1"/>
</dbReference>
<evidence type="ECO:0000259" key="2">
    <source>
        <dbReference type="Pfam" id="PF12867"/>
    </source>
</evidence>
<feature type="domain" description="DinB-like" evidence="2">
    <location>
        <begin position="41"/>
        <end position="196"/>
    </location>
</feature>
<name>A0A9X2F460_9SPHI</name>
<feature type="chain" id="PRO_5040820230" evidence="1">
    <location>
        <begin position="27"/>
        <end position="208"/>
    </location>
</feature>
<keyword evidence="4" id="KW-1185">Reference proteome</keyword>